<accession>A0ABQ1WVC5</accession>
<evidence type="ECO:0000313" key="3">
    <source>
        <dbReference type="Proteomes" id="UP000605733"/>
    </source>
</evidence>
<proteinExistence type="predicted"/>
<keyword evidence="3" id="KW-1185">Reference proteome</keyword>
<sequence>MSEMKPPLLEKNKIIKATLISLIVGALLLVIAVLPAEYGMDPTGVGKLIGFSKLYVPEESGTNSLGVMATNSTTPLIKLEKAGSGPNVERPAEADNPPPTTQLKSREDETKVVVPAGKGIEFKIDMLKYGKMKYEWTTANGEVLYFDFHGEVKQEKKVKEVYFESYTISSSNNMVGTLLAPYDGKHGWFFRNTGNEDVTVTLRLKGQYSL</sequence>
<protein>
    <recommendedName>
        <fullName evidence="4">GOLD domain-containing protein</fullName>
    </recommendedName>
</protein>
<evidence type="ECO:0008006" key="4">
    <source>
        <dbReference type="Google" id="ProtNLM"/>
    </source>
</evidence>
<evidence type="ECO:0000256" key="1">
    <source>
        <dbReference type="SAM" id="MobiDB-lite"/>
    </source>
</evidence>
<reference evidence="3" key="1">
    <citation type="journal article" date="2019" name="Int. J. Syst. Evol. Microbiol.">
        <title>The Global Catalogue of Microorganisms (GCM) 10K type strain sequencing project: providing services to taxonomists for standard genome sequencing and annotation.</title>
        <authorList>
            <consortium name="The Broad Institute Genomics Platform"/>
            <consortium name="The Broad Institute Genome Sequencing Center for Infectious Disease"/>
            <person name="Wu L."/>
            <person name="Ma J."/>
        </authorList>
    </citation>
    <scope>NUCLEOTIDE SEQUENCE [LARGE SCALE GENOMIC DNA]</scope>
    <source>
        <strain evidence="3">CGMCC 1.15422</strain>
    </source>
</reference>
<evidence type="ECO:0000313" key="2">
    <source>
        <dbReference type="EMBL" id="GGG43654.1"/>
    </source>
</evidence>
<dbReference type="Proteomes" id="UP000605733">
    <property type="component" value="Unassembled WGS sequence"/>
</dbReference>
<feature type="region of interest" description="Disordered" evidence="1">
    <location>
        <begin position="79"/>
        <end position="108"/>
    </location>
</feature>
<name>A0ABQ1WVC5_9FLAO</name>
<dbReference type="EMBL" id="BMIX01000008">
    <property type="protein sequence ID" value="GGG43654.1"/>
    <property type="molecule type" value="Genomic_DNA"/>
</dbReference>
<organism evidence="2 3">
    <name type="scientific">Christiangramia forsetii</name>
    <dbReference type="NCBI Taxonomy" id="411153"/>
    <lineage>
        <taxon>Bacteria</taxon>
        <taxon>Pseudomonadati</taxon>
        <taxon>Bacteroidota</taxon>
        <taxon>Flavobacteriia</taxon>
        <taxon>Flavobacteriales</taxon>
        <taxon>Flavobacteriaceae</taxon>
        <taxon>Christiangramia</taxon>
    </lineage>
</organism>
<gene>
    <name evidence="2" type="ORF">GCM10011532_29620</name>
</gene>
<dbReference type="RefSeq" id="WP_011709190.1">
    <property type="nucleotide sequence ID" value="NZ_BMIX01000008.1"/>
</dbReference>
<comment type="caution">
    <text evidence="2">The sequence shown here is derived from an EMBL/GenBank/DDBJ whole genome shotgun (WGS) entry which is preliminary data.</text>
</comment>